<dbReference type="PANTHER" id="PTHR11496">
    <property type="entry name" value="ALCOHOL DEHYDROGENASE"/>
    <property type="match status" value="1"/>
</dbReference>
<dbReference type="InterPro" id="IPR018211">
    <property type="entry name" value="ADH_Fe_CS"/>
</dbReference>
<dbReference type="Proteomes" id="UP000051298">
    <property type="component" value="Unassembled WGS sequence"/>
</dbReference>
<accession>A0A0P1EX66</accession>
<evidence type="ECO:0000256" key="1">
    <source>
        <dbReference type="ARBA" id="ARBA00023002"/>
    </source>
</evidence>
<evidence type="ECO:0000313" key="4">
    <source>
        <dbReference type="EMBL" id="CUH59630.1"/>
    </source>
</evidence>
<sequence length="383" mass="38463">MNPSFSFSVPTIVRFGNGISNDIAEALPAGAKRVALLRGASGIAAGPVREALKQAGLSVEDIICAKEPSVASINSVVASLESGSIDAVVACGGGAVLDSGKAVAFCLSHGLLLTDDFAEVPQHLLDKVATVPCIAVPTTAGTGAEVTANAVLEIPSKQAKVSLRGRALFPAVALVDPSLLRTAPPNTVLSSGLDAIVQTIESYTSCAATPFSDALTRPNISVGLAALKAVLSGGDDDAWNDMAWVSLTSGIALANSGLGAAHGAASVLGGRYGAPHGALCGRLVVPVLRQNLAVAERGTEIHTRLTECASAIAAAFAPALGGDAMSGLEEWQEAQGLPRLAAFGVVASDIEILAAQSASASSSRKNGVPLTPSDYAEILTAAL</sequence>
<protein>
    <submittedName>
        <fullName evidence="4">NAD-dependent methanol dehydrogenase</fullName>
        <ecNumber evidence="4">1.1.1.244</ecNumber>
    </submittedName>
</protein>
<feature type="domain" description="Alcohol dehydrogenase iron-type/glycerol dehydrogenase GldA" evidence="2">
    <location>
        <begin position="10"/>
        <end position="177"/>
    </location>
</feature>
<keyword evidence="1 4" id="KW-0560">Oxidoreductase</keyword>
<dbReference type="InterPro" id="IPR039697">
    <property type="entry name" value="Alcohol_dehydrogenase_Fe"/>
</dbReference>
<reference evidence="4 5" key="1">
    <citation type="submission" date="2015-09" db="EMBL/GenBank/DDBJ databases">
        <authorList>
            <consortium name="Swine Surveillance"/>
        </authorList>
    </citation>
    <scope>NUCLEOTIDE SEQUENCE [LARGE SCALE GENOMIC DNA]</scope>
    <source>
        <strain evidence="4 5">CECT 5294</strain>
    </source>
</reference>
<proteinExistence type="predicted"/>
<evidence type="ECO:0000313" key="5">
    <source>
        <dbReference type="Proteomes" id="UP000051298"/>
    </source>
</evidence>
<gene>
    <name evidence="4" type="primary">mdh_1</name>
    <name evidence="4" type="ORF">THS5294_00916</name>
</gene>
<dbReference type="EC" id="1.1.1.244" evidence="4"/>
<dbReference type="GO" id="GO:0046872">
    <property type="term" value="F:metal ion binding"/>
    <property type="evidence" value="ECO:0007669"/>
    <property type="project" value="InterPro"/>
</dbReference>
<evidence type="ECO:0000259" key="3">
    <source>
        <dbReference type="Pfam" id="PF25137"/>
    </source>
</evidence>
<dbReference type="InterPro" id="IPR056798">
    <property type="entry name" value="ADH_Fe_C"/>
</dbReference>
<name>A0A0P1EX66_9RHOB</name>
<dbReference type="Gene3D" id="3.40.50.1970">
    <property type="match status" value="1"/>
</dbReference>
<dbReference type="PANTHER" id="PTHR11496:SF103">
    <property type="entry name" value="DEHYDROGENASE, PUTATIVE-RELATED"/>
    <property type="match status" value="1"/>
</dbReference>
<dbReference type="SUPFAM" id="SSF56796">
    <property type="entry name" value="Dehydroquinate synthase-like"/>
    <property type="match status" value="1"/>
</dbReference>
<dbReference type="InterPro" id="IPR001670">
    <property type="entry name" value="ADH_Fe/GldA"/>
</dbReference>
<dbReference type="PROSITE" id="PS00913">
    <property type="entry name" value="ADH_IRON_1"/>
    <property type="match status" value="1"/>
</dbReference>
<dbReference type="eggNOG" id="COG1454">
    <property type="taxonomic scope" value="Bacteria"/>
</dbReference>
<dbReference type="Pfam" id="PF00465">
    <property type="entry name" value="Fe-ADH"/>
    <property type="match status" value="1"/>
</dbReference>
<feature type="domain" description="Fe-containing alcohol dehydrogenase-like C-terminal" evidence="3">
    <location>
        <begin position="190"/>
        <end position="382"/>
    </location>
</feature>
<dbReference type="AlphaFoldDB" id="A0A0P1EX66"/>
<dbReference type="Gene3D" id="1.20.1090.10">
    <property type="entry name" value="Dehydroquinate synthase-like - alpha domain"/>
    <property type="match status" value="1"/>
</dbReference>
<organism evidence="4 5">
    <name type="scientific">Thalassobacter stenotrophicus</name>
    <dbReference type="NCBI Taxonomy" id="266809"/>
    <lineage>
        <taxon>Bacteria</taxon>
        <taxon>Pseudomonadati</taxon>
        <taxon>Pseudomonadota</taxon>
        <taxon>Alphaproteobacteria</taxon>
        <taxon>Rhodobacterales</taxon>
        <taxon>Roseobacteraceae</taxon>
        <taxon>Thalassobacter</taxon>
    </lineage>
</organism>
<dbReference type="RefSeq" id="WP_058122796.1">
    <property type="nucleotide sequence ID" value="NZ_CYRX01000011.1"/>
</dbReference>
<dbReference type="GO" id="GO:0050093">
    <property type="term" value="F:methanol dehydrogenase (NAD+) activity"/>
    <property type="evidence" value="ECO:0007669"/>
    <property type="project" value="UniProtKB-EC"/>
</dbReference>
<evidence type="ECO:0000259" key="2">
    <source>
        <dbReference type="Pfam" id="PF00465"/>
    </source>
</evidence>
<dbReference type="STRING" id="266809.PM03_08080"/>
<dbReference type="EMBL" id="CYRX01000011">
    <property type="protein sequence ID" value="CUH59630.1"/>
    <property type="molecule type" value="Genomic_DNA"/>
</dbReference>
<dbReference type="Pfam" id="PF25137">
    <property type="entry name" value="ADH_Fe_C"/>
    <property type="match status" value="1"/>
</dbReference>